<keyword evidence="6" id="KW-1185">Reference proteome</keyword>
<dbReference type="Gene3D" id="3.40.630.10">
    <property type="entry name" value="Zn peptidases"/>
    <property type="match status" value="1"/>
</dbReference>
<dbReference type="Gene3D" id="3.30.70.360">
    <property type="match status" value="1"/>
</dbReference>
<dbReference type="CDD" id="cd05680">
    <property type="entry name" value="M20_dipept_like"/>
    <property type="match status" value="1"/>
</dbReference>
<dbReference type="GO" id="GO:0046872">
    <property type="term" value="F:metal ion binding"/>
    <property type="evidence" value="ECO:0007669"/>
    <property type="project" value="UniProtKB-KW"/>
</dbReference>
<keyword evidence="3" id="KW-0378">Hydrolase</keyword>
<dbReference type="InterPro" id="IPR002933">
    <property type="entry name" value="Peptidase_M20"/>
</dbReference>
<dbReference type="Pfam" id="PF01546">
    <property type="entry name" value="Peptidase_M20"/>
    <property type="match status" value="1"/>
</dbReference>
<name>A0A1R3VMA5_9GAMM</name>
<accession>A0A1R3VMA5</accession>
<keyword evidence="1" id="KW-0645">Protease</keyword>
<dbReference type="FunFam" id="3.30.70.360:FF:000016">
    <property type="entry name" value="Peptidase family M20/M25/M40"/>
    <property type="match status" value="1"/>
</dbReference>
<dbReference type="NCBIfam" id="NF006579">
    <property type="entry name" value="PRK09104.1"/>
    <property type="match status" value="1"/>
</dbReference>
<dbReference type="STRING" id="233100.SAMN05216526_0159"/>
<dbReference type="PANTHER" id="PTHR43270">
    <property type="entry name" value="BETA-ALA-HIS DIPEPTIDASE"/>
    <property type="match status" value="1"/>
</dbReference>
<reference evidence="5 6" key="1">
    <citation type="submission" date="2017-01" db="EMBL/GenBank/DDBJ databases">
        <authorList>
            <person name="Mah S.A."/>
            <person name="Swanson W.J."/>
            <person name="Moy G.W."/>
            <person name="Vacquier V.D."/>
        </authorList>
    </citation>
    <scope>NUCLEOTIDE SEQUENCE [LARGE SCALE GENOMIC DNA]</scope>
    <source>
        <strain evidence="5 6">M9</strain>
    </source>
</reference>
<dbReference type="GO" id="GO:0008233">
    <property type="term" value="F:peptidase activity"/>
    <property type="evidence" value="ECO:0007669"/>
    <property type="project" value="UniProtKB-KW"/>
</dbReference>
<evidence type="ECO:0000256" key="1">
    <source>
        <dbReference type="ARBA" id="ARBA00022670"/>
    </source>
</evidence>
<sequence length="469" mass="51621">MKPEMSANIASYLEIHRQRMLDELCDLLRIPSVSADSKHRDDVRSAAQWLMERISELGLEPELWETRGHPVVFAEHLVDKNLPTLLMYGHYDVQPPDPLELWDTPPFEPTIKTTSIHPEGAIFARGACDDKGQMYMHIKALEVLKAQGGGLPCNIKLLIEGEEEVGSAHLAETIQEHRNRLDCDLVLISDTDMISRELPSICVGLRGLSYLEVRVDGPSRDLHSGMYGGAVDNPANVLARMIAKLHDDQGRIAIPGFYDEVAELSQQERAALSRAPFNENEYRESIGLSAVFGEAGYSVPERVSIRPSLDVNGMWSGYTGEGAKTVLPATAHAKISMRLVPDQNPRKLTELCANYLKQIAPPTVKVTITPHHGGMPYVAPLDTPAYQAASEAMQMTFGIEPVPVRGGGSIPIVPLFEELLGAKSLLMGFGLASDAIHSPNEHYGVFNFFKGIETLSVFLNQYSTSSERA</sequence>
<organism evidence="5 6">
    <name type="scientific">Ectothiorhodosinus mongolicus</name>
    <dbReference type="NCBI Taxonomy" id="233100"/>
    <lineage>
        <taxon>Bacteria</taxon>
        <taxon>Pseudomonadati</taxon>
        <taxon>Pseudomonadota</taxon>
        <taxon>Gammaproteobacteria</taxon>
        <taxon>Chromatiales</taxon>
        <taxon>Ectothiorhodospiraceae</taxon>
        <taxon>Ectothiorhodosinus</taxon>
    </lineage>
</organism>
<dbReference type="SUPFAM" id="SSF53187">
    <property type="entry name" value="Zn-dependent exopeptidases"/>
    <property type="match status" value="1"/>
</dbReference>
<dbReference type="Proteomes" id="UP000223759">
    <property type="component" value="Unassembled WGS sequence"/>
</dbReference>
<dbReference type="Pfam" id="PF07687">
    <property type="entry name" value="M20_dimer"/>
    <property type="match status" value="1"/>
</dbReference>
<feature type="domain" description="Peptidase M20 dimerisation" evidence="4">
    <location>
        <begin position="204"/>
        <end position="362"/>
    </location>
</feature>
<dbReference type="NCBIfam" id="NF006053">
    <property type="entry name" value="PRK08201.1"/>
    <property type="match status" value="1"/>
</dbReference>
<dbReference type="InterPro" id="IPR051458">
    <property type="entry name" value="Cyt/Met_Dipeptidase"/>
</dbReference>
<evidence type="ECO:0000256" key="2">
    <source>
        <dbReference type="ARBA" id="ARBA00022723"/>
    </source>
</evidence>
<dbReference type="InterPro" id="IPR011650">
    <property type="entry name" value="Peptidase_M20_dimer"/>
</dbReference>
<dbReference type="AlphaFoldDB" id="A0A1R3VMA5"/>
<evidence type="ECO:0000259" key="4">
    <source>
        <dbReference type="Pfam" id="PF07687"/>
    </source>
</evidence>
<evidence type="ECO:0000313" key="5">
    <source>
        <dbReference type="EMBL" id="SIT65709.1"/>
    </source>
</evidence>
<evidence type="ECO:0000256" key="3">
    <source>
        <dbReference type="ARBA" id="ARBA00022801"/>
    </source>
</evidence>
<proteinExistence type="predicted"/>
<dbReference type="NCBIfam" id="NF005914">
    <property type="entry name" value="PRK07907.1"/>
    <property type="match status" value="1"/>
</dbReference>
<dbReference type="PANTHER" id="PTHR43270:SF12">
    <property type="entry name" value="SUCCINYL-DIAMINOPIMELATE DESUCCINYLASE"/>
    <property type="match status" value="1"/>
</dbReference>
<dbReference type="EMBL" id="FTPK01000001">
    <property type="protein sequence ID" value="SIT65709.1"/>
    <property type="molecule type" value="Genomic_DNA"/>
</dbReference>
<protein>
    <submittedName>
        <fullName evidence="5">Acetylornithine deacetylase/Succinyl-diaminopimelate desuccinylase</fullName>
    </submittedName>
</protein>
<gene>
    <name evidence="5" type="ORF">SAMN05216526_0159</name>
</gene>
<evidence type="ECO:0000313" key="6">
    <source>
        <dbReference type="Proteomes" id="UP000223759"/>
    </source>
</evidence>
<dbReference type="GO" id="GO:0006508">
    <property type="term" value="P:proteolysis"/>
    <property type="evidence" value="ECO:0007669"/>
    <property type="project" value="UniProtKB-KW"/>
</dbReference>
<keyword evidence="2" id="KW-0479">Metal-binding</keyword>